<dbReference type="STRING" id="204669.Acid345_3971"/>
<keyword evidence="1" id="KW-0812">Transmembrane</keyword>
<dbReference type="Proteomes" id="UP000002432">
    <property type="component" value="Chromosome"/>
</dbReference>
<dbReference type="OrthoDB" id="7502542at2"/>
<evidence type="ECO:0000313" key="2">
    <source>
        <dbReference type="EMBL" id="ABF42971.1"/>
    </source>
</evidence>
<dbReference type="eggNOG" id="ENOG50313FX">
    <property type="taxonomic scope" value="Bacteria"/>
</dbReference>
<proteinExistence type="predicted"/>
<dbReference type="KEGG" id="aba:Acid345_3971"/>
<dbReference type="EMBL" id="CP000360">
    <property type="protein sequence ID" value="ABF42971.1"/>
    <property type="molecule type" value="Genomic_DNA"/>
</dbReference>
<dbReference type="RefSeq" id="WP_011524770.1">
    <property type="nucleotide sequence ID" value="NC_008009.1"/>
</dbReference>
<gene>
    <name evidence="2" type="ordered locus">Acid345_3971</name>
</gene>
<evidence type="ECO:0000313" key="3">
    <source>
        <dbReference type="Proteomes" id="UP000002432"/>
    </source>
</evidence>
<feature type="transmembrane region" description="Helical" evidence="1">
    <location>
        <begin position="6"/>
        <end position="25"/>
    </location>
</feature>
<keyword evidence="1" id="KW-0472">Membrane</keyword>
<reference evidence="2 3" key="1">
    <citation type="journal article" date="2009" name="Appl. Environ. Microbiol.">
        <title>Three genomes from the phylum Acidobacteria provide insight into the lifestyles of these microorganisms in soils.</title>
        <authorList>
            <person name="Ward N.L."/>
            <person name="Challacombe J.F."/>
            <person name="Janssen P.H."/>
            <person name="Henrissat B."/>
            <person name="Coutinho P.M."/>
            <person name="Wu M."/>
            <person name="Xie G."/>
            <person name="Haft D.H."/>
            <person name="Sait M."/>
            <person name="Badger J."/>
            <person name="Barabote R.D."/>
            <person name="Bradley B."/>
            <person name="Brettin T.S."/>
            <person name="Brinkac L.M."/>
            <person name="Bruce D."/>
            <person name="Creasy T."/>
            <person name="Daugherty S.C."/>
            <person name="Davidsen T.M."/>
            <person name="DeBoy R.T."/>
            <person name="Detter J.C."/>
            <person name="Dodson R.J."/>
            <person name="Durkin A.S."/>
            <person name="Ganapathy A."/>
            <person name="Gwinn-Giglio M."/>
            <person name="Han C.S."/>
            <person name="Khouri H."/>
            <person name="Kiss H."/>
            <person name="Kothari S.P."/>
            <person name="Madupu R."/>
            <person name="Nelson K.E."/>
            <person name="Nelson W.C."/>
            <person name="Paulsen I."/>
            <person name="Penn K."/>
            <person name="Ren Q."/>
            <person name="Rosovitz M.J."/>
            <person name="Selengut J.D."/>
            <person name="Shrivastava S."/>
            <person name="Sullivan S.A."/>
            <person name="Tapia R."/>
            <person name="Thompson L.S."/>
            <person name="Watkins K.L."/>
            <person name="Yang Q."/>
            <person name="Yu C."/>
            <person name="Zafar N."/>
            <person name="Zhou L."/>
            <person name="Kuske C.R."/>
        </authorList>
    </citation>
    <scope>NUCLEOTIDE SEQUENCE [LARGE SCALE GENOMIC DNA]</scope>
    <source>
        <strain evidence="2 3">Ellin345</strain>
    </source>
</reference>
<dbReference type="HOGENOM" id="CLU_101008_0_0_0"/>
<evidence type="ECO:0000256" key="1">
    <source>
        <dbReference type="SAM" id="Phobius"/>
    </source>
</evidence>
<name>Q1IJH9_KORVE</name>
<sequence>MDPKILIAIVAVIVVIAVVAMVIFSQRRKLALRQRFGPEYERAVKERGSERAAQSVLAERERRVSKFNIRDLSETEREQYAEHWRKVQARFVDDPRGAVNDADESVGLLMGTRGYPMTDFDQRAADLSVDHPRVVENYRAAHAIALRHRAGQASTEDLRQAMIHYRSLFEDLLDGHRPGETRTREVA</sequence>
<dbReference type="AlphaFoldDB" id="Q1IJH9"/>
<keyword evidence="1" id="KW-1133">Transmembrane helix</keyword>
<organism evidence="2 3">
    <name type="scientific">Koribacter versatilis (strain Ellin345)</name>
    <dbReference type="NCBI Taxonomy" id="204669"/>
    <lineage>
        <taxon>Bacteria</taxon>
        <taxon>Pseudomonadati</taxon>
        <taxon>Acidobacteriota</taxon>
        <taxon>Terriglobia</taxon>
        <taxon>Terriglobales</taxon>
        <taxon>Candidatus Korobacteraceae</taxon>
        <taxon>Candidatus Korobacter</taxon>
    </lineage>
</organism>
<keyword evidence="3" id="KW-1185">Reference proteome</keyword>
<accession>Q1IJH9</accession>
<protein>
    <submittedName>
        <fullName evidence="2">Secreted protein</fullName>
    </submittedName>
</protein>
<dbReference type="EnsemblBacteria" id="ABF42971">
    <property type="protein sequence ID" value="ABF42971"/>
    <property type="gene ID" value="Acid345_3971"/>
</dbReference>